<feature type="transmembrane region" description="Helical" evidence="2">
    <location>
        <begin position="29"/>
        <end position="53"/>
    </location>
</feature>
<dbReference type="InterPro" id="IPR020846">
    <property type="entry name" value="MFS_dom"/>
</dbReference>
<dbReference type="Gene3D" id="1.20.1250.20">
    <property type="entry name" value="MFS general substrate transporter like domains"/>
    <property type="match status" value="1"/>
</dbReference>
<evidence type="ECO:0000256" key="1">
    <source>
        <dbReference type="ARBA" id="ARBA00004141"/>
    </source>
</evidence>
<comment type="caution">
    <text evidence="4">The sequence shown here is derived from an EMBL/GenBank/DDBJ whole genome shotgun (WGS) entry which is preliminary data.</text>
</comment>
<dbReference type="SUPFAM" id="SSF103473">
    <property type="entry name" value="MFS general substrate transporter"/>
    <property type="match status" value="1"/>
</dbReference>
<evidence type="ECO:0000313" key="5">
    <source>
        <dbReference type="Proteomes" id="UP000807342"/>
    </source>
</evidence>
<evidence type="ECO:0000256" key="2">
    <source>
        <dbReference type="SAM" id="Phobius"/>
    </source>
</evidence>
<proteinExistence type="predicted"/>
<evidence type="ECO:0000313" key="4">
    <source>
        <dbReference type="EMBL" id="KAF9439458.1"/>
    </source>
</evidence>
<dbReference type="Proteomes" id="UP000807342">
    <property type="component" value="Unassembled WGS sequence"/>
</dbReference>
<feature type="domain" description="Major facilitator superfamily (MFS) profile" evidence="3">
    <location>
        <begin position="30"/>
        <end position="90"/>
    </location>
</feature>
<dbReference type="GO" id="GO:0022857">
    <property type="term" value="F:transmembrane transporter activity"/>
    <property type="evidence" value="ECO:0007669"/>
    <property type="project" value="InterPro"/>
</dbReference>
<feature type="non-terminal residue" evidence="4">
    <location>
        <position position="90"/>
    </location>
</feature>
<keyword evidence="2" id="KW-1133">Transmembrane helix</keyword>
<feature type="transmembrane region" description="Helical" evidence="2">
    <location>
        <begin position="65"/>
        <end position="84"/>
    </location>
</feature>
<dbReference type="AlphaFoldDB" id="A0A9P5WVP8"/>
<evidence type="ECO:0000259" key="3">
    <source>
        <dbReference type="PROSITE" id="PS50850"/>
    </source>
</evidence>
<gene>
    <name evidence="4" type="ORF">P691DRAFT_769708</name>
</gene>
<dbReference type="InterPro" id="IPR036259">
    <property type="entry name" value="MFS_trans_sf"/>
</dbReference>
<comment type="subcellular location">
    <subcellularLocation>
        <location evidence="1">Membrane</location>
        <topology evidence="1">Multi-pass membrane protein</topology>
    </subcellularLocation>
</comment>
<dbReference type="PROSITE" id="PS50850">
    <property type="entry name" value="MFS"/>
    <property type="match status" value="1"/>
</dbReference>
<reference evidence="4" key="1">
    <citation type="submission" date="2020-11" db="EMBL/GenBank/DDBJ databases">
        <authorList>
            <consortium name="DOE Joint Genome Institute"/>
            <person name="Ahrendt S."/>
            <person name="Riley R."/>
            <person name="Andreopoulos W."/>
            <person name="Labutti K."/>
            <person name="Pangilinan J."/>
            <person name="Ruiz-Duenas F.J."/>
            <person name="Barrasa J.M."/>
            <person name="Sanchez-Garcia M."/>
            <person name="Camarero S."/>
            <person name="Miyauchi S."/>
            <person name="Serrano A."/>
            <person name="Linde D."/>
            <person name="Babiker R."/>
            <person name="Drula E."/>
            <person name="Ayuso-Fernandez I."/>
            <person name="Pacheco R."/>
            <person name="Padilla G."/>
            <person name="Ferreira P."/>
            <person name="Barriuso J."/>
            <person name="Kellner H."/>
            <person name="Castanera R."/>
            <person name="Alfaro M."/>
            <person name="Ramirez L."/>
            <person name="Pisabarro A.G."/>
            <person name="Kuo A."/>
            <person name="Tritt A."/>
            <person name="Lipzen A."/>
            <person name="He G."/>
            <person name="Yan M."/>
            <person name="Ng V."/>
            <person name="Cullen D."/>
            <person name="Martin F."/>
            <person name="Rosso M.-N."/>
            <person name="Henrissat B."/>
            <person name="Hibbett D."/>
            <person name="Martinez A.T."/>
            <person name="Grigoriev I.V."/>
        </authorList>
    </citation>
    <scope>NUCLEOTIDE SEQUENCE</scope>
    <source>
        <strain evidence="4">MF-IS2</strain>
    </source>
</reference>
<dbReference type="EMBL" id="MU154240">
    <property type="protein sequence ID" value="KAF9439458.1"/>
    <property type="molecule type" value="Genomic_DNA"/>
</dbReference>
<keyword evidence="2" id="KW-0812">Transmembrane</keyword>
<dbReference type="GO" id="GO:0016020">
    <property type="term" value="C:membrane"/>
    <property type="evidence" value="ECO:0007669"/>
    <property type="project" value="UniProtKB-SubCell"/>
</dbReference>
<accession>A0A9P5WVP8</accession>
<organism evidence="4 5">
    <name type="scientific">Macrolepiota fuliginosa MF-IS2</name>
    <dbReference type="NCBI Taxonomy" id="1400762"/>
    <lineage>
        <taxon>Eukaryota</taxon>
        <taxon>Fungi</taxon>
        <taxon>Dikarya</taxon>
        <taxon>Basidiomycota</taxon>
        <taxon>Agaricomycotina</taxon>
        <taxon>Agaricomycetes</taxon>
        <taxon>Agaricomycetidae</taxon>
        <taxon>Agaricales</taxon>
        <taxon>Agaricineae</taxon>
        <taxon>Agaricaceae</taxon>
        <taxon>Macrolepiota</taxon>
    </lineage>
</organism>
<keyword evidence="2" id="KW-0472">Membrane</keyword>
<dbReference type="OrthoDB" id="3037853at2759"/>
<sequence>MAQESEEAPLLLNKHDLVYERFSPRKKKVLVVIVSWSGLVSFFTSGTFMPSIPQIARDLNSSGEVISYAVSISILGAAVGGLLGSKYSKF</sequence>
<keyword evidence="5" id="KW-1185">Reference proteome</keyword>
<protein>
    <recommendedName>
        <fullName evidence="3">Major facilitator superfamily (MFS) profile domain-containing protein</fullName>
    </recommendedName>
</protein>
<name>A0A9P5WVP8_9AGAR</name>